<feature type="non-terminal residue" evidence="7">
    <location>
        <position position="155"/>
    </location>
</feature>
<protein>
    <submittedName>
        <fullName evidence="7">Uncharacterized protein</fullName>
    </submittedName>
</protein>
<evidence type="ECO:0000256" key="2">
    <source>
        <dbReference type="ARBA" id="ARBA00022448"/>
    </source>
</evidence>
<keyword evidence="5 6" id="KW-0472">Membrane</keyword>
<dbReference type="PANTHER" id="PTHR23505">
    <property type="entry name" value="SPINSTER"/>
    <property type="match status" value="1"/>
</dbReference>
<name>A0A820LKQ0_9BILA</name>
<dbReference type="GO" id="GO:0016020">
    <property type="term" value="C:membrane"/>
    <property type="evidence" value="ECO:0007669"/>
    <property type="project" value="UniProtKB-SubCell"/>
</dbReference>
<evidence type="ECO:0000256" key="4">
    <source>
        <dbReference type="ARBA" id="ARBA00022989"/>
    </source>
</evidence>
<feature type="transmembrane region" description="Helical" evidence="6">
    <location>
        <begin position="42"/>
        <end position="63"/>
    </location>
</feature>
<sequence>VCVILLIALVKEPERGSADGARMQKRSSWFYDVKQVLKIKSFLLTTLGFTWVAFALGSLSWWGPIFLEKAHILAKGQDDPKDAANVALFFGIITCVAGIVGVLLGSEIARRYRKINQRGDPIVCGIAVILAMPFLFGVLLLSKDHLTLTWIFIVI</sequence>
<keyword evidence="4 6" id="KW-1133">Transmembrane helix</keyword>
<feature type="transmembrane region" description="Helical" evidence="6">
    <location>
        <begin position="83"/>
        <end position="109"/>
    </location>
</feature>
<dbReference type="PANTHER" id="PTHR23505:SF79">
    <property type="entry name" value="PROTEIN SPINSTER"/>
    <property type="match status" value="1"/>
</dbReference>
<evidence type="ECO:0000256" key="6">
    <source>
        <dbReference type="SAM" id="Phobius"/>
    </source>
</evidence>
<reference evidence="7" key="1">
    <citation type="submission" date="2021-02" db="EMBL/GenBank/DDBJ databases">
        <authorList>
            <person name="Nowell W R."/>
        </authorList>
    </citation>
    <scope>NUCLEOTIDE SEQUENCE</scope>
</reference>
<feature type="transmembrane region" description="Helical" evidence="6">
    <location>
        <begin position="121"/>
        <end position="141"/>
    </location>
</feature>
<evidence type="ECO:0000256" key="3">
    <source>
        <dbReference type="ARBA" id="ARBA00022692"/>
    </source>
</evidence>
<dbReference type="SUPFAM" id="SSF103473">
    <property type="entry name" value="MFS general substrate transporter"/>
    <property type="match status" value="1"/>
</dbReference>
<dbReference type="EMBL" id="CAJOAZ010021695">
    <property type="protein sequence ID" value="CAF4358569.1"/>
    <property type="molecule type" value="Genomic_DNA"/>
</dbReference>
<dbReference type="Proteomes" id="UP000663844">
    <property type="component" value="Unassembled WGS sequence"/>
</dbReference>
<feature type="non-terminal residue" evidence="7">
    <location>
        <position position="1"/>
    </location>
</feature>
<evidence type="ECO:0000256" key="5">
    <source>
        <dbReference type="ARBA" id="ARBA00023136"/>
    </source>
</evidence>
<evidence type="ECO:0000256" key="1">
    <source>
        <dbReference type="ARBA" id="ARBA00004141"/>
    </source>
</evidence>
<evidence type="ECO:0000313" key="7">
    <source>
        <dbReference type="EMBL" id="CAF4358569.1"/>
    </source>
</evidence>
<dbReference type="InterPro" id="IPR044770">
    <property type="entry name" value="MFS_spinster-like"/>
</dbReference>
<comment type="caution">
    <text evidence="7">The sequence shown here is derived from an EMBL/GenBank/DDBJ whole genome shotgun (WGS) entry which is preliminary data.</text>
</comment>
<accession>A0A820LKQ0</accession>
<comment type="subcellular location">
    <subcellularLocation>
        <location evidence="1">Membrane</location>
        <topology evidence="1">Multi-pass membrane protein</topology>
    </subcellularLocation>
</comment>
<organism evidence="7 8">
    <name type="scientific">Adineta steineri</name>
    <dbReference type="NCBI Taxonomy" id="433720"/>
    <lineage>
        <taxon>Eukaryota</taxon>
        <taxon>Metazoa</taxon>
        <taxon>Spiralia</taxon>
        <taxon>Gnathifera</taxon>
        <taxon>Rotifera</taxon>
        <taxon>Eurotatoria</taxon>
        <taxon>Bdelloidea</taxon>
        <taxon>Adinetida</taxon>
        <taxon>Adinetidae</taxon>
        <taxon>Adineta</taxon>
    </lineage>
</organism>
<evidence type="ECO:0000313" key="8">
    <source>
        <dbReference type="Proteomes" id="UP000663844"/>
    </source>
</evidence>
<keyword evidence="3 6" id="KW-0812">Transmembrane</keyword>
<gene>
    <name evidence="7" type="ORF">OXD698_LOCUS49177</name>
</gene>
<proteinExistence type="predicted"/>
<dbReference type="Gene3D" id="1.20.1250.20">
    <property type="entry name" value="MFS general substrate transporter like domains"/>
    <property type="match status" value="1"/>
</dbReference>
<dbReference type="AlphaFoldDB" id="A0A820LKQ0"/>
<keyword evidence="2" id="KW-0813">Transport</keyword>
<dbReference type="InterPro" id="IPR036259">
    <property type="entry name" value="MFS_trans_sf"/>
</dbReference>